<dbReference type="PROSITE" id="PS50943">
    <property type="entry name" value="HTH_CROC1"/>
    <property type="match status" value="1"/>
</dbReference>
<reference evidence="4 5" key="1">
    <citation type="submission" date="2018-12" db="EMBL/GenBank/DDBJ databases">
        <title>Complete genome of Litorilituus sediminis.</title>
        <authorList>
            <person name="Liu A."/>
            <person name="Rong J."/>
        </authorList>
    </citation>
    <scope>NUCLEOTIDE SEQUENCE [LARGE SCALE GENOMIC DNA]</scope>
    <source>
        <strain evidence="4 5">JCM 17549</strain>
    </source>
</reference>
<dbReference type="PANTHER" id="PTHR46558:SF11">
    <property type="entry name" value="HTH-TYPE TRANSCRIPTIONAL REGULATOR XRE"/>
    <property type="match status" value="1"/>
</dbReference>
<dbReference type="RefSeq" id="WP_130602642.1">
    <property type="nucleotide sequence ID" value="NZ_CP034759.1"/>
</dbReference>
<keyword evidence="2" id="KW-1133">Transmembrane helix</keyword>
<feature type="transmembrane region" description="Helical" evidence="2">
    <location>
        <begin position="214"/>
        <end position="233"/>
    </location>
</feature>
<proteinExistence type="predicted"/>
<dbReference type="Proteomes" id="UP000290244">
    <property type="component" value="Chromosome"/>
</dbReference>
<feature type="transmembrane region" description="Helical" evidence="2">
    <location>
        <begin position="98"/>
        <end position="117"/>
    </location>
</feature>
<accession>A0A4P6PA80</accession>
<dbReference type="SMART" id="SM00530">
    <property type="entry name" value="HTH_XRE"/>
    <property type="match status" value="1"/>
</dbReference>
<dbReference type="InterPro" id="IPR010982">
    <property type="entry name" value="Lambda_DNA-bd_dom_sf"/>
</dbReference>
<dbReference type="Gene3D" id="1.10.260.40">
    <property type="entry name" value="lambda repressor-like DNA-binding domains"/>
    <property type="match status" value="1"/>
</dbReference>
<evidence type="ECO:0000259" key="3">
    <source>
        <dbReference type="PROSITE" id="PS50943"/>
    </source>
</evidence>
<evidence type="ECO:0000313" key="5">
    <source>
        <dbReference type="Proteomes" id="UP000290244"/>
    </source>
</evidence>
<name>A0A4P6PA80_9GAMM</name>
<feature type="domain" description="HTH cro/C1-type" evidence="3">
    <location>
        <begin position="7"/>
        <end position="61"/>
    </location>
</feature>
<dbReference type="GO" id="GO:0003677">
    <property type="term" value="F:DNA binding"/>
    <property type="evidence" value="ECO:0007669"/>
    <property type="project" value="UniProtKB-KW"/>
</dbReference>
<evidence type="ECO:0000313" key="4">
    <source>
        <dbReference type="EMBL" id="QBG36467.1"/>
    </source>
</evidence>
<dbReference type="EMBL" id="CP034759">
    <property type="protein sequence ID" value="QBG36467.1"/>
    <property type="molecule type" value="Genomic_DNA"/>
</dbReference>
<gene>
    <name evidence="4" type="ORF">EMK97_12435</name>
</gene>
<dbReference type="PANTHER" id="PTHR46558">
    <property type="entry name" value="TRACRIPTIONAL REGULATORY PROTEIN-RELATED-RELATED"/>
    <property type="match status" value="1"/>
</dbReference>
<protein>
    <submittedName>
        <fullName evidence="4">Helix-turn-helix domain-containing protein</fullName>
    </submittedName>
</protein>
<organism evidence="4 5">
    <name type="scientific">Litorilituus sediminis</name>
    <dbReference type="NCBI Taxonomy" id="718192"/>
    <lineage>
        <taxon>Bacteria</taxon>
        <taxon>Pseudomonadati</taxon>
        <taxon>Pseudomonadota</taxon>
        <taxon>Gammaproteobacteria</taxon>
        <taxon>Alteromonadales</taxon>
        <taxon>Colwelliaceae</taxon>
        <taxon>Litorilituus</taxon>
    </lineage>
</organism>
<dbReference type="KEGG" id="lsd:EMK97_12435"/>
<dbReference type="InterPro" id="IPR001387">
    <property type="entry name" value="Cro/C1-type_HTH"/>
</dbReference>
<keyword evidence="5" id="KW-1185">Reference proteome</keyword>
<dbReference type="SUPFAM" id="SSF47413">
    <property type="entry name" value="lambda repressor-like DNA-binding domains"/>
    <property type="match status" value="1"/>
</dbReference>
<sequence>MTLGEKFKQLRMEKGLSQPELAEIAGIEQSYLSKLENDKSLPSNEVFRKMLSAFSVSVEQVLHGLEQSYIKANLMMIADIEQFVKQLQANKLAKQRNLLYSASAFIVMAVTLFYIGFSKQVFSEKMYEYKSYGVVLAGEPNDVFSRWRNLIDSKDRNVRDELRRKKSIEMNARSDEHALIIKENLGQLFVKEVDGGKRLYRKEHSLQKPRAINAWLQVVGVFLFVSGLMLFVVERRLYK</sequence>
<evidence type="ECO:0000256" key="2">
    <source>
        <dbReference type="SAM" id="Phobius"/>
    </source>
</evidence>
<dbReference type="AlphaFoldDB" id="A0A4P6PA80"/>
<keyword evidence="2" id="KW-0472">Membrane</keyword>
<keyword evidence="2" id="KW-0812">Transmembrane</keyword>
<dbReference type="OrthoDB" id="6193561at2"/>
<dbReference type="CDD" id="cd00093">
    <property type="entry name" value="HTH_XRE"/>
    <property type="match status" value="1"/>
</dbReference>
<keyword evidence="1" id="KW-0238">DNA-binding</keyword>
<dbReference type="Pfam" id="PF01381">
    <property type="entry name" value="HTH_3"/>
    <property type="match status" value="1"/>
</dbReference>
<evidence type="ECO:0000256" key="1">
    <source>
        <dbReference type="ARBA" id="ARBA00023125"/>
    </source>
</evidence>